<sequence length="112" mass="12570">MCNILTTHTKILQHTHTVALSLSTTHTLSDSYSTQTHKFSDKINYNLLLEKYTESTHVAVFKEISPSAGQSRTLQACCLVSCSATVLQIIIQVFLSLFTPQSVRQSIYKHIK</sequence>
<keyword evidence="2" id="KW-1185">Reference proteome</keyword>
<reference evidence="1 2" key="1">
    <citation type="submission" date="2021-06" db="EMBL/GenBank/DDBJ databases">
        <authorList>
            <person name="Palmer J.M."/>
        </authorList>
    </citation>
    <scope>NUCLEOTIDE SEQUENCE [LARGE SCALE GENOMIC DNA]</scope>
    <source>
        <strain evidence="1 2">AS_MEX2019</strain>
        <tissue evidence="1">Muscle</tissue>
    </source>
</reference>
<organism evidence="1 2">
    <name type="scientific">Ameca splendens</name>
    <dbReference type="NCBI Taxonomy" id="208324"/>
    <lineage>
        <taxon>Eukaryota</taxon>
        <taxon>Metazoa</taxon>
        <taxon>Chordata</taxon>
        <taxon>Craniata</taxon>
        <taxon>Vertebrata</taxon>
        <taxon>Euteleostomi</taxon>
        <taxon>Actinopterygii</taxon>
        <taxon>Neopterygii</taxon>
        <taxon>Teleostei</taxon>
        <taxon>Neoteleostei</taxon>
        <taxon>Acanthomorphata</taxon>
        <taxon>Ovalentaria</taxon>
        <taxon>Atherinomorphae</taxon>
        <taxon>Cyprinodontiformes</taxon>
        <taxon>Goodeidae</taxon>
        <taxon>Ameca</taxon>
    </lineage>
</organism>
<comment type="caution">
    <text evidence="1">The sequence shown here is derived from an EMBL/GenBank/DDBJ whole genome shotgun (WGS) entry which is preliminary data.</text>
</comment>
<proteinExistence type="predicted"/>
<name>A0ABV0YAR3_9TELE</name>
<protein>
    <submittedName>
        <fullName evidence="1">Uncharacterized protein</fullName>
    </submittedName>
</protein>
<accession>A0ABV0YAR3</accession>
<evidence type="ECO:0000313" key="2">
    <source>
        <dbReference type="Proteomes" id="UP001469553"/>
    </source>
</evidence>
<dbReference type="Proteomes" id="UP001469553">
    <property type="component" value="Unassembled WGS sequence"/>
</dbReference>
<dbReference type="EMBL" id="JAHRIP010028559">
    <property type="protein sequence ID" value="MEQ2290827.1"/>
    <property type="molecule type" value="Genomic_DNA"/>
</dbReference>
<gene>
    <name evidence="1" type="ORF">AMECASPLE_006937</name>
</gene>
<evidence type="ECO:0000313" key="1">
    <source>
        <dbReference type="EMBL" id="MEQ2290827.1"/>
    </source>
</evidence>